<feature type="compositionally biased region" description="Polar residues" evidence="1">
    <location>
        <begin position="179"/>
        <end position="188"/>
    </location>
</feature>
<dbReference type="STRING" id="39947.A0A0P0XM51"/>
<feature type="non-terminal residue" evidence="2">
    <location>
        <position position="194"/>
    </location>
</feature>
<keyword evidence="3" id="KW-1185">Reference proteome</keyword>
<keyword evidence="4 5" id="KW-1267">Proteomics identification</keyword>
<dbReference type="PANTHER" id="PTHR15137:SF9">
    <property type="entry name" value="TRANSCRIPTION INITIATION FACTOR TFIID SUBUNIT 2"/>
    <property type="match status" value="1"/>
</dbReference>
<proteinExistence type="evidence at protein level"/>
<dbReference type="PANTHER" id="PTHR15137">
    <property type="entry name" value="TRANSCRIPTION INITIATION FACTOR TFIID"/>
    <property type="match status" value="1"/>
</dbReference>
<accession>A0A0P0XM51</accession>
<dbReference type="InParanoid" id="A0A0P0XM51"/>
<evidence type="ECO:0007829" key="5">
    <source>
        <dbReference type="ProteomicsDB" id="A0A0P0XM51"/>
    </source>
</evidence>
<dbReference type="GO" id="GO:0005669">
    <property type="term" value="C:transcription factor TFIID complex"/>
    <property type="evidence" value="ECO:0007669"/>
    <property type="project" value="InterPro"/>
</dbReference>
<dbReference type="Proteomes" id="UP000059680">
    <property type="component" value="Chromosome 9"/>
</dbReference>
<feature type="region of interest" description="Disordered" evidence="1">
    <location>
        <begin position="1"/>
        <end position="23"/>
    </location>
</feature>
<dbReference type="Gene3D" id="2.60.40.1730">
    <property type="entry name" value="tricorn interacting facor f3 domain"/>
    <property type="match status" value="1"/>
</dbReference>
<evidence type="ECO:0000256" key="1">
    <source>
        <dbReference type="SAM" id="MobiDB-lite"/>
    </source>
</evidence>
<feature type="region of interest" description="Disordered" evidence="1">
    <location>
        <begin position="129"/>
        <end position="194"/>
    </location>
</feature>
<organism evidence="2 3">
    <name type="scientific">Oryza sativa subsp. japonica</name>
    <name type="common">Rice</name>
    <dbReference type="NCBI Taxonomy" id="39947"/>
    <lineage>
        <taxon>Eukaryota</taxon>
        <taxon>Viridiplantae</taxon>
        <taxon>Streptophyta</taxon>
        <taxon>Embryophyta</taxon>
        <taxon>Tracheophyta</taxon>
        <taxon>Spermatophyta</taxon>
        <taxon>Magnoliopsida</taxon>
        <taxon>Liliopsida</taxon>
        <taxon>Poales</taxon>
        <taxon>Poaceae</taxon>
        <taxon>BOP clade</taxon>
        <taxon>Oryzoideae</taxon>
        <taxon>Oryzeae</taxon>
        <taxon>Oryzinae</taxon>
        <taxon>Oryza</taxon>
        <taxon>Oryza sativa</taxon>
    </lineage>
</organism>
<dbReference type="eggNOG" id="KOG1932">
    <property type="taxonomic scope" value="Eukaryota"/>
</dbReference>
<gene>
    <name evidence="2" type="ordered locus">Os09g0409950</name>
    <name evidence="2" type="ORF">OSNPB_090409950</name>
</gene>
<dbReference type="InterPro" id="IPR042097">
    <property type="entry name" value="Aminopeptidase_N-like_N_sf"/>
</dbReference>
<dbReference type="EMBL" id="AP014965">
    <property type="protein sequence ID" value="BAT08037.1"/>
    <property type="molecule type" value="Genomic_DNA"/>
</dbReference>
<sequence>MAKARKQKGEEQKPDGGGAGGGGGGATVLHQKLCLSIDMENRLIYGYTEIKVQAENDTFALHADNMTIRNILVDGQAAEFEYSPQWKNAGDQQSWSSVSCSKTAADAACSVYISSLNSEAAPNLIISSERSSKAITEPQYEENGENHEENGEKHEENGEKQNENGEKCEENGGKPAQISDDQAVNGCNGSADKK</sequence>
<dbReference type="InterPro" id="IPR037813">
    <property type="entry name" value="TAF2"/>
</dbReference>
<feature type="compositionally biased region" description="Basic and acidic residues" evidence="1">
    <location>
        <begin position="144"/>
        <end position="172"/>
    </location>
</feature>
<reference evidence="3" key="1">
    <citation type="journal article" date="2005" name="Nature">
        <title>The map-based sequence of the rice genome.</title>
        <authorList>
            <consortium name="International rice genome sequencing project (IRGSP)"/>
            <person name="Matsumoto T."/>
            <person name="Wu J."/>
            <person name="Kanamori H."/>
            <person name="Katayose Y."/>
            <person name="Fujisawa M."/>
            <person name="Namiki N."/>
            <person name="Mizuno H."/>
            <person name="Yamamoto K."/>
            <person name="Antonio B.A."/>
            <person name="Baba T."/>
            <person name="Sakata K."/>
            <person name="Nagamura Y."/>
            <person name="Aoki H."/>
            <person name="Arikawa K."/>
            <person name="Arita K."/>
            <person name="Bito T."/>
            <person name="Chiden Y."/>
            <person name="Fujitsuka N."/>
            <person name="Fukunaka R."/>
            <person name="Hamada M."/>
            <person name="Harada C."/>
            <person name="Hayashi A."/>
            <person name="Hijishita S."/>
            <person name="Honda M."/>
            <person name="Hosokawa S."/>
            <person name="Ichikawa Y."/>
            <person name="Idonuma A."/>
            <person name="Iijima M."/>
            <person name="Ikeda M."/>
            <person name="Ikeno M."/>
            <person name="Ito K."/>
            <person name="Ito S."/>
            <person name="Ito T."/>
            <person name="Ito Y."/>
            <person name="Ito Y."/>
            <person name="Iwabuchi A."/>
            <person name="Kamiya K."/>
            <person name="Karasawa W."/>
            <person name="Kurita K."/>
            <person name="Katagiri S."/>
            <person name="Kikuta A."/>
            <person name="Kobayashi H."/>
            <person name="Kobayashi N."/>
            <person name="Machita K."/>
            <person name="Maehara T."/>
            <person name="Masukawa M."/>
            <person name="Mizubayashi T."/>
            <person name="Mukai Y."/>
            <person name="Nagasaki H."/>
            <person name="Nagata Y."/>
            <person name="Naito S."/>
            <person name="Nakashima M."/>
            <person name="Nakama Y."/>
            <person name="Nakamichi Y."/>
            <person name="Nakamura M."/>
            <person name="Meguro A."/>
            <person name="Negishi M."/>
            <person name="Ohta I."/>
            <person name="Ohta T."/>
            <person name="Okamoto M."/>
            <person name="Ono N."/>
            <person name="Saji S."/>
            <person name="Sakaguchi M."/>
            <person name="Sakai K."/>
            <person name="Shibata M."/>
            <person name="Shimokawa T."/>
            <person name="Song J."/>
            <person name="Takazaki Y."/>
            <person name="Terasawa K."/>
            <person name="Tsugane M."/>
            <person name="Tsuji K."/>
            <person name="Ueda S."/>
            <person name="Waki K."/>
            <person name="Yamagata H."/>
            <person name="Yamamoto M."/>
            <person name="Yamamoto S."/>
            <person name="Yamane H."/>
            <person name="Yoshiki S."/>
            <person name="Yoshihara R."/>
            <person name="Yukawa K."/>
            <person name="Zhong H."/>
            <person name="Yano M."/>
            <person name="Yuan Q."/>
            <person name="Ouyang S."/>
            <person name="Liu J."/>
            <person name="Jones K.M."/>
            <person name="Gansberger K."/>
            <person name="Moffat K."/>
            <person name="Hill J."/>
            <person name="Bera J."/>
            <person name="Fadrosh D."/>
            <person name="Jin S."/>
            <person name="Johri S."/>
            <person name="Kim M."/>
            <person name="Overton L."/>
            <person name="Reardon M."/>
            <person name="Tsitrin T."/>
            <person name="Vuong H."/>
            <person name="Weaver B."/>
            <person name="Ciecko A."/>
            <person name="Tallon L."/>
            <person name="Jackson J."/>
            <person name="Pai G."/>
            <person name="Aken S.V."/>
            <person name="Utterback T."/>
            <person name="Reidmuller S."/>
            <person name="Feldblyum T."/>
            <person name="Hsiao J."/>
            <person name="Zismann V."/>
            <person name="Iobst S."/>
            <person name="de Vazeille A.R."/>
            <person name="Buell C.R."/>
            <person name="Ying K."/>
            <person name="Li Y."/>
            <person name="Lu T."/>
            <person name="Huang Y."/>
            <person name="Zhao Q."/>
            <person name="Feng Q."/>
            <person name="Zhang L."/>
            <person name="Zhu J."/>
            <person name="Weng Q."/>
            <person name="Mu J."/>
            <person name="Lu Y."/>
            <person name="Fan D."/>
            <person name="Liu Y."/>
            <person name="Guan J."/>
            <person name="Zhang Y."/>
            <person name="Yu S."/>
            <person name="Liu X."/>
            <person name="Zhang Y."/>
            <person name="Hong G."/>
            <person name="Han B."/>
            <person name="Choisne N."/>
            <person name="Demange N."/>
            <person name="Orjeda G."/>
            <person name="Samain S."/>
            <person name="Cattolico L."/>
            <person name="Pelletier E."/>
            <person name="Couloux A."/>
            <person name="Segurens B."/>
            <person name="Wincker P."/>
            <person name="D'Hont A."/>
            <person name="Scarpelli C."/>
            <person name="Weissenbach J."/>
            <person name="Salanoubat M."/>
            <person name="Quetier F."/>
            <person name="Yu Y."/>
            <person name="Kim H.R."/>
            <person name="Rambo T."/>
            <person name="Currie J."/>
            <person name="Collura K."/>
            <person name="Luo M."/>
            <person name="Yang T."/>
            <person name="Ammiraju J.S.S."/>
            <person name="Engler F."/>
            <person name="Soderlund C."/>
            <person name="Wing R.A."/>
            <person name="Palmer L.E."/>
            <person name="de la Bastide M."/>
            <person name="Spiegel L."/>
            <person name="Nascimento L."/>
            <person name="Zutavern T."/>
            <person name="O'Shaughnessy A."/>
            <person name="Dike S."/>
            <person name="Dedhia N."/>
            <person name="Preston R."/>
            <person name="Balija V."/>
            <person name="McCombie W.R."/>
            <person name="Chow T."/>
            <person name="Chen H."/>
            <person name="Chung M."/>
            <person name="Chen C."/>
            <person name="Shaw J."/>
            <person name="Wu H."/>
            <person name="Hsiao K."/>
            <person name="Chao Y."/>
            <person name="Chu M."/>
            <person name="Cheng C."/>
            <person name="Hour A."/>
            <person name="Lee P."/>
            <person name="Lin S."/>
            <person name="Lin Y."/>
            <person name="Liou J."/>
            <person name="Liu S."/>
            <person name="Hsing Y."/>
            <person name="Raghuvanshi S."/>
            <person name="Mohanty A."/>
            <person name="Bharti A.K."/>
            <person name="Gaur A."/>
            <person name="Gupta V."/>
            <person name="Kumar D."/>
            <person name="Ravi V."/>
            <person name="Vij S."/>
            <person name="Kapur A."/>
            <person name="Khurana P."/>
            <person name="Khurana P."/>
            <person name="Khurana J.P."/>
            <person name="Tyagi A.K."/>
            <person name="Gaikwad K."/>
            <person name="Singh A."/>
            <person name="Dalal V."/>
            <person name="Srivastava S."/>
            <person name="Dixit A."/>
            <person name="Pal A.K."/>
            <person name="Ghazi I.A."/>
            <person name="Yadav M."/>
            <person name="Pandit A."/>
            <person name="Bhargava A."/>
            <person name="Sureshbabu K."/>
            <person name="Batra K."/>
            <person name="Sharma T.R."/>
            <person name="Mohapatra T."/>
            <person name="Singh N.K."/>
            <person name="Messing J."/>
            <person name="Nelson A.B."/>
            <person name="Fuks G."/>
            <person name="Kavchok S."/>
            <person name="Keizer G."/>
            <person name="Linton E."/>
            <person name="Llaca V."/>
            <person name="Song R."/>
            <person name="Tanyolac B."/>
            <person name="Young S."/>
            <person name="Ho-Il K."/>
            <person name="Hahn J.H."/>
            <person name="Sangsakoo G."/>
            <person name="Vanavichit A."/>
            <person name="de Mattos Luiz.A.T."/>
            <person name="Zimmer P.D."/>
            <person name="Malone G."/>
            <person name="Dellagostin O."/>
            <person name="de Oliveira A.C."/>
            <person name="Bevan M."/>
            <person name="Bancroft I."/>
            <person name="Minx P."/>
            <person name="Cordum H."/>
            <person name="Wilson R."/>
            <person name="Cheng Z."/>
            <person name="Jin W."/>
            <person name="Jiang J."/>
            <person name="Leong S.A."/>
            <person name="Iwama H."/>
            <person name="Gojobori T."/>
            <person name="Itoh T."/>
            <person name="Niimura Y."/>
            <person name="Fujii Y."/>
            <person name="Habara T."/>
            <person name="Sakai H."/>
            <person name="Sato Y."/>
            <person name="Wilson G."/>
            <person name="Kumar K."/>
            <person name="McCouch S."/>
            <person name="Juretic N."/>
            <person name="Hoen D."/>
            <person name="Wright S."/>
            <person name="Bruskiewich R."/>
            <person name="Bureau T."/>
            <person name="Miyao A."/>
            <person name="Hirochika H."/>
            <person name="Nishikawa T."/>
            <person name="Kadowaki K."/>
            <person name="Sugiura M."/>
            <person name="Burr B."/>
            <person name="Sasaki T."/>
        </authorList>
    </citation>
    <scope>NUCLEOTIDE SEQUENCE [LARGE SCALE GENOMIC DNA]</scope>
    <source>
        <strain evidence="3">cv. Nipponbare</strain>
    </source>
</reference>
<evidence type="ECO:0007829" key="4">
    <source>
        <dbReference type="PeptideAtlas" id="A0A0P0XM51"/>
    </source>
</evidence>
<dbReference type="AlphaFoldDB" id="A0A0P0XM51"/>
<reference evidence="2 3" key="2">
    <citation type="journal article" date="2013" name="Plant Cell Physiol.">
        <title>Rice Annotation Project Database (RAP-DB): an integrative and interactive database for rice genomics.</title>
        <authorList>
            <person name="Sakai H."/>
            <person name="Lee S.S."/>
            <person name="Tanaka T."/>
            <person name="Numa H."/>
            <person name="Kim J."/>
            <person name="Kawahara Y."/>
            <person name="Wakimoto H."/>
            <person name="Yang C.C."/>
            <person name="Iwamoto M."/>
            <person name="Abe T."/>
            <person name="Yamada Y."/>
            <person name="Muto A."/>
            <person name="Inokuchi H."/>
            <person name="Ikemura T."/>
            <person name="Matsumoto T."/>
            <person name="Sasaki T."/>
            <person name="Itoh T."/>
        </authorList>
    </citation>
    <scope>NUCLEOTIDE SEQUENCE [LARGE SCALE GENOMIC DNA]</scope>
    <source>
        <strain evidence="3">cv. Nipponbare</strain>
    </source>
</reference>
<dbReference type="FunCoup" id="A0A0P0XM51">
    <property type="interactions" value="1"/>
</dbReference>
<evidence type="ECO:0000313" key="3">
    <source>
        <dbReference type="Proteomes" id="UP000059680"/>
    </source>
</evidence>
<dbReference type="SUPFAM" id="SSF63737">
    <property type="entry name" value="Leukotriene A4 hydrolase N-terminal domain"/>
    <property type="match status" value="1"/>
</dbReference>
<name>A0A0P0XM51_ORYSJ</name>
<evidence type="ECO:0000313" key="2">
    <source>
        <dbReference type="EMBL" id="BAT08037.1"/>
    </source>
</evidence>
<protein>
    <submittedName>
        <fullName evidence="2">Os09g0409950 protein</fullName>
    </submittedName>
</protein>
<reference evidence="2 3" key="3">
    <citation type="journal article" date="2013" name="Rice">
        <title>Improvement of the Oryza sativa Nipponbare reference genome using next generation sequence and optical map data.</title>
        <authorList>
            <person name="Kawahara Y."/>
            <person name="de la Bastide M."/>
            <person name="Hamilton J.P."/>
            <person name="Kanamori H."/>
            <person name="McCombie W.R."/>
            <person name="Ouyang S."/>
            <person name="Schwartz D.C."/>
            <person name="Tanaka T."/>
            <person name="Wu J."/>
            <person name="Zhou S."/>
            <person name="Childs K.L."/>
            <person name="Davidson R.M."/>
            <person name="Lin H."/>
            <person name="Quesada-Ocampo L."/>
            <person name="Vaillancourt B."/>
            <person name="Sakai H."/>
            <person name="Lee S.S."/>
            <person name="Kim J."/>
            <person name="Numa H."/>
            <person name="Itoh T."/>
            <person name="Buell C.R."/>
            <person name="Matsumoto T."/>
        </authorList>
    </citation>
    <scope>NUCLEOTIDE SEQUENCE [LARGE SCALE GENOMIC DNA]</scope>
    <source>
        <strain evidence="3">cv. Nipponbare</strain>
    </source>
</reference>
<dbReference type="PaxDb" id="39947-A0A0P0XM51"/>